<feature type="non-terminal residue" evidence="9">
    <location>
        <position position="1"/>
    </location>
</feature>
<dbReference type="FunFam" id="2.30.38.10:FF:000001">
    <property type="entry name" value="Non-ribosomal peptide synthetase PvdI"/>
    <property type="match status" value="1"/>
</dbReference>
<comment type="similarity">
    <text evidence="2">Belongs to the ATP-dependent AMP-binding enzyme family.</text>
</comment>
<evidence type="ECO:0000256" key="1">
    <source>
        <dbReference type="ARBA" id="ARBA00001957"/>
    </source>
</evidence>
<dbReference type="Pfam" id="PF00501">
    <property type="entry name" value="AMP-binding"/>
    <property type="match status" value="1"/>
</dbReference>
<dbReference type="Gene3D" id="1.10.1200.10">
    <property type="entry name" value="ACP-like"/>
    <property type="match status" value="1"/>
</dbReference>
<dbReference type="GO" id="GO:0005737">
    <property type="term" value="C:cytoplasm"/>
    <property type="evidence" value="ECO:0007669"/>
    <property type="project" value="TreeGrafter"/>
</dbReference>
<dbReference type="NCBIfam" id="TIGR01720">
    <property type="entry name" value="NRPS-para261"/>
    <property type="match status" value="1"/>
</dbReference>
<dbReference type="PROSITE" id="PS50075">
    <property type="entry name" value="CARRIER"/>
    <property type="match status" value="1"/>
</dbReference>
<dbReference type="InterPro" id="IPR010060">
    <property type="entry name" value="NRPS_synth"/>
</dbReference>
<dbReference type="GO" id="GO:0017000">
    <property type="term" value="P:antibiotic biosynthetic process"/>
    <property type="evidence" value="ECO:0007669"/>
    <property type="project" value="UniProtKB-KW"/>
</dbReference>
<dbReference type="Proteomes" id="UP000295578">
    <property type="component" value="Unassembled WGS sequence"/>
</dbReference>
<dbReference type="Gene3D" id="3.30.559.10">
    <property type="entry name" value="Chloramphenicol acetyltransferase-like domain"/>
    <property type="match status" value="1"/>
</dbReference>
<dbReference type="Gene3D" id="3.40.50.980">
    <property type="match status" value="2"/>
</dbReference>
<dbReference type="GO" id="GO:0031177">
    <property type="term" value="F:phosphopantetheine binding"/>
    <property type="evidence" value="ECO:0007669"/>
    <property type="project" value="InterPro"/>
</dbReference>
<feature type="region of interest" description="Disordered" evidence="7">
    <location>
        <begin position="536"/>
        <end position="556"/>
    </location>
</feature>
<evidence type="ECO:0000313" key="9">
    <source>
        <dbReference type="EMBL" id="TDD60724.1"/>
    </source>
</evidence>
<dbReference type="NCBIfam" id="TIGR01733">
    <property type="entry name" value="AA-adenyl-dom"/>
    <property type="match status" value="1"/>
</dbReference>
<dbReference type="PROSITE" id="PS00012">
    <property type="entry name" value="PHOSPHOPANTETHEINE"/>
    <property type="match status" value="1"/>
</dbReference>
<evidence type="ECO:0000256" key="2">
    <source>
        <dbReference type="ARBA" id="ARBA00006432"/>
    </source>
</evidence>
<dbReference type="InterPro" id="IPR036736">
    <property type="entry name" value="ACP-like_sf"/>
</dbReference>
<dbReference type="GO" id="GO:0043041">
    <property type="term" value="P:amino acid activation for nonribosomal peptide biosynthetic process"/>
    <property type="evidence" value="ECO:0007669"/>
    <property type="project" value="TreeGrafter"/>
</dbReference>
<evidence type="ECO:0000256" key="6">
    <source>
        <dbReference type="ARBA" id="ARBA00023194"/>
    </source>
</evidence>
<dbReference type="InterPro" id="IPR045851">
    <property type="entry name" value="AMP-bd_C_sf"/>
</dbReference>
<keyword evidence="6" id="KW-0045">Antibiotic biosynthesis</keyword>
<dbReference type="AlphaFoldDB" id="A0A4R4ZRL3"/>
<keyword evidence="4" id="KW-0597">Phosphoprotein</keyword>
<dbReference type="GO" id="GO:0044550">
    <property type="term" value="P:secondary metabolite biosynthetic process"/>
    <property type="evidence" value="ECO:0007669"/>
    <property type="project" value="TreeGrafter"/>
</dbReference>
<dbReference type="Gene3D" id="3.30.300.30">
    <property type="match status" value="1"/>
</dbReference>
<name>A0A4R4ZRL3_9ACTN</name>
<accession>A0A4R4ZRL3</accession>
<dbReference type="Gene3D" id="3.30.559.30">
    <property type="entry name" value="Nonribosomal peptide synthetase, condensation domain"/>
    <property type="match status" value="2"/>
</dbReference>
<dbReference type="FunFam" id="1.10.1200.10:FF:000005">
    <property type="entry name" value="Nonribosomal peptide synthetase 1"/>
    <property type="match status" value="1"/>
</dbReference>
<feature type="non-terminal residue" evidence="9">
    <location>
        <position position="1228"/>
    </location>
</feature>
<organism evidence="9 10">
    <name type="scientific">Actinomadura darangshiensis</name>
    <dbReference type="NCBI Taxonomy" id="705336"/>
    <lineage>
        <taxon>Bacteria</taxon>
        <taxon>Bacillati</taxon>
        <taxon>Actinomycetota</taxon>
        <taxon>Actinomycetes</taxon>
        <taxon>Streptosporangiales</taxon>
        <taxon>Thermomonosporaceae</taxon>
        <taxon>Actinomadura</taxon>
    </lineage>
</organism>
<keyword evidence="5" id="KW-0677">Repeat</keyword>
<dbReference type="SMART" id="SM00823">
    <property type="entry name" value="PKS_PP"/>
    <property type="match status" value="1"/>
</dbReference>
<dbReference type="PROSITE" id="PS00455">
    <property type="entry name" value="AMP_BINDING"/>
    <property type="match status" value="1"/>
</dbReference>
<dbReference type="InterPro" id="IPR020806">
    <property type="entry name" value="PKS_PP-bd"/>
</dbReference>
<keyword evidence="10" id="KW-1185">Reference proteome</keyword>
<dbReference type="Pfam" id="PF00668">
    <property type="entry name" value="Condensation"/>
    <property type="match status" value="1"/>
</dbReference>
<dbReference type="RefSeq" id="WP_132206152.1">
    <property type="nucleotide sequence ID" value="NZ_SMKY01000505.1"/>
</dbReference>
<dbReference type="GO" id="GO:0003824">
    <property type="term" value="F:catalytic activity"/>
    <property type="evidence" value="ECO:0007669"/>
    <property type="project" value="InterPro"/>
</dbReference>
<keyword evidence="3" id="KW-0596">Phosphopantetheine</keyword>
<dbReference type="FunFam" id="3.30.300.30:FF:000010">
    <property type="entry name" value="Enterobactin synthetase component F"/>
    <property type="match status" value="1"/>
</dbReference>
<dbReference type="Pfam" id="PF00550">
    <property type="entry name" value="PP-binding"/>
    <property type="match status" value="1"/>
</dbReference>
<dbReference type="InterPro" id="IPR020845">
    <property type="entry name" value="AMP-binding_CS"/>
</dbReference>
<dbReference type="CDD" id="cd19543">
    <property type="entry name" value="DCL_NRPS"/>
    <property type="match status" value="1"/>
</dbReference>
<dbReference type="InterPro" id="IPR006162">
    <property type="entry name" value="Ppantetheine_attach_site"/>
</dbReference>
<comment type="caution">
    <text evidence="9">The sequence shown here is derived from an EMBL/GenBank/DDBJ whole genome shotgun (WGS) entry which is preliminary data.</text>
</comment>
<feature type="domain" description="Carrier" evidence="8">
    <location>
        <begin position="1154"/>
        <end position="1228"/>
    </location>
</feature>
<dbReference type="CDD" id="cd05930">
    <property type="entry name" value="A_NRPS"/>
    <property type="match status" value="1"/>
</dbReference>
<dbReference type="Pfam" id="PF13193">
    <property type="entry name" value="AMP-binding_C"/>
    <property type="match status" value="1"/>
</dbReference>
<dbReference type="SUPFAM" id="SSF52777">
    <property type="entry name" value="CoA-dependent acyltransferases"/>
    <property type="match status" value="3"/>
</dbReference>
<dbReference type="InterPro" id="IPR025110">
    <property type="entry name" value="AMP-bd_C"/>
</dbReference>
<evidence type="ECO:0000256" key="3">
    <source>
        <dbReference type="ARBA" id="ARBA00022450"/>
    </source>
</evidence>
<gene>
    <name evidence="9" type="ORF">E1293_45500</name>
</gene>
<evidence type="ECO:0000256" key="4">
    <source>
        <dbReference type="ARBA" id="ARBA00022553"/>
    </source>
</evidence>
<dbReference type="PANTHER" id="PTHR45527:SF1">
    <property type="entry name" value="FATTY ACID SYNTHASE"/>
    <property type="match status" value="1"/>
</dbReference>
<evidence type="ECO:0000313" key="10">
    <source>
        <dbReference type="Proteomes" id="UP000295578"/>
    </source>
</evidence>
<protein>
    <submittedName>
        <fullName evidence="9">Amino acid adenylation domain-containing protein</fullName>
    </submittedName>
</protein>
<dbReference type="InterPro" id="IPR009081">
    <property type="entry name" value="PP-bd_ACP"/>
</dbReference>
<proteinExistence type="inferred from homology"/>
<dbReference type="SUPFAM" id="SSF47336">
    <property type="entry name" value="ACP-like"/>
    <property type="match status" value="1"/>
</dbReference>
<dbReference type="InterPro" id="IPR001242">
    <property type="entry name" value="Condensation_dom"/>
</dbReference>
<dbReference type="PANTHER" id="PTHR45527">
    <property type="entry name" value="NONRIBOSOMAL PEPTIDE SYNTHETASE"/>
    <property type="match status" value="1"/>
</dbReference>
<dbReference type="GO" id="GO:0008610">
    <property type="term" value="P:lipid biosynthetic process"/>
    <property type="evidence" value="ECO:0007669"/>
    <property type="project" value="UniProtKB-ARBA"/>
</dbReference>
<sequence>LDDPTQLISSVKEHLRGVPRRGIGYGLLRHITPEPDTTENGEQLRALRGLPTPQVLFNYMGAVDGGAAAGEDSDDLLARQLPDELAGPSTGPEKGRARSHLLQIEASQTDDGRMVFEWYYSANMHHADTVQRLADGHVSALRELIGHCLNPDAGAFTPSDFPLARVDQQTLSGLERVAPQMTDVYPLAPMQQGMLFHVLQAPDGVGVYWAQGLYEFTGQVDAAKLRRAWQLVVDRHPALRTGFVWEGVPEPLQVVHANVTVPFEVHDWSGYDENEQRVRLDGLLESDRGLGFDLTEPPLLRVYVMNRGDGRWWMVWVLFQGLCDGWSLPVVLDEVHTAYDGLLRGAQLELPPVRPYRDFIQWLADQDPEVARDFWREYLAGFDAPTPLPVDRAAADHWAQDRRRLELTEGGTRALQALARRARVTLSTVIQAGWALLLSRYSGQRDVVFGLTVSGRPPQLSGMESMVGLFINTLPLRADVSPDETFIEWLRRLQDTQLEAQRFDFTSLSEIQKAAHVSPGTPLFDSVLVVGNYPQEQRPVTDEPDDPGQELGEVGGLDSIEQSNFPLMLAADLDRTLSIEAEFSTAAFDGTTVERLLGQLEVLFGAVAADPEMEVGRVPLQSADEGRRLLRLGDAAGASAAGPMPVVERVRLWAQMSPDVVAVVCGDERLTFAELWERSGRLAGVLAGQGVRAEVGVGVALGRSVDLVVAFVGVLRAGGVYVPLPAGYPAERLSLMAADGGVEVVITDGTRPDTEAAGRTVVRIDLLPESSAVDAVVDEDSAAYVAFTSGSTGVPKGVLVSHRGLAGYAAAWEETLAGLDDERGPMLSMSGVGFDVSVGDLTRGLCLGRGVVLLPETEGVSVETLHEVIARHRVGIAEIVPGVLLRELAAWAREAGCLDSLRVVISGTDVWRWDALVGAVGTVAPNAVPGNVYGVTEAAIDSLFMPLTDGAGADDSLVPVGRPLPGARALVLDEHMQPTAIGVPGELFIGGGGVARGYANRPELTAERFLADPFRPGERLYRTGDRARWNAVGNVEFLGRVDEQVKIRGFRIEPGEIEAALAEHPAVRDAIVVARDDGPGGKRLVAYLVPGSADADLDVAEAREFLRSRLPGYMVPAAFVVLDQGLPLTANGKVDRRALPAPEAVAEPAGEYLPPRTAAERALAEVWQQVLGLERVGVEDNFFELGGDSILSLQIVARARAAGLRVEIADVFARQTVAALAAVAREVD</sequence>
<evidence type="ECO:0000259" key="8">
    <source>
        <dbReference type="PROSITE" id="PS50075"/>
    </source>
</evidence>
<evidence type="ECO:0000256" key="7">
    <source>
        <dbReference type="SAM" id="MobiDB-lite"/>
    </source>
</evidence>
<dbReference type="InterPro" id="IPR023213">
    <property type="entry name" value="CAT-like_dom_sf"/>
</dbReference>
<evidence type="ECO:0000256" key="5">
    <source>
        <dbReference type="ARBA" id="ARBA00022737"/>
    </source>
</evidence>
<dbReference type="Gene3D" id="2.30.38.10">
    <property type="entry name" value="Luciferase, Domain 3"/>
    <property type="match status" value="1"/>
</dbReference>
<reference evidence="9 10" key="1">
    <citation type="submission" date="2019-03" db="EMBL/GenBank/DDBJ databases">
        <title>Draft genome sequences of novel Actinobacteria.</title>
        <authorList>
            <person name="Sahin N."/>
            <person name="Ay H."/>
            <person name="Saygin H."/>
        </authorList>
    </citation>
    <scope>NUCLEOTIDE SEQUENCE [LARGE SCALE GENOMIC DNA]</scope>
    <source>
        <strain evidence="9 10">DSM 45941</strain>
    </source>
</reference>
<dbReference type="SUPFAM" id="SSF56801">
    <property type="entry name" value="Acetyl-CoA synthetase-like"/>
    <property type="match status" value="1"/>
</dbReference>
<dbReference type="EMBL" id="SMKY01000505">
    <property type="protein sequence ID" value="TDD60724.1"/>
    <property type="molecule type" value="Genomic_DNA"/>
</dbReference>
<comment type="cofactor">
    <cofactor evidence="1">
        <name>pantetheine 4'-phosphate</name>
        <dbReference type="ChEBI" id="CHEBI:47942"/>
    </cofactor>
</comment>
<dbReference type="InterPro" id="IPR010071">
    <property type="entry name" value="AA_adenyl_dom"/>
</dbReference>
<dbReference type="OrthoDB" id="3671989at2"/>
<dbReference type="InterPro" id="IPR000873">
    <property type="entry name" value="AMP-dep_synth/lig_dom"/>
</dbReference>